<keyword evidence="3" id="KW-1185">Reference proteome</keyword>
<evidence type="ECO:0000313" key="2">
    <source>
        <dbReference type="EMBL" id="TCZ74727.1"/>
    </source>
</evidence>
<comment type="caution">
    <text evidence="2">The sequence shown here is derived from an EMBL/GenBank/DDBJ whole genome shotgun (WGS) entry which is preliminary data.</text>
</comment>
<protein>
    <submittedName>
        <fullName evidence="2">T9SS type A sorting domain-containing protein</fullName>
    </submittedName>
</protein>
<name>A0A4R4E6P6_9BACT</name>
<dbReference type="Proteomes" id="UP000295164">
    <property type="component" value="Unassembled WGS sequence"/>
</dbReference>
<evidence type="ECO:0000313" key="3">
    <source>
        <dbReference type="Proteomes" id="UP000295164"/>
    </source>
</evidence>
<reference evidence="2 3" key="1">
    <citation type="submission" date="2019-03" db="EMBL/GenBank/DDBJ databases">
        <authorList>
            <person name="Kim M.K.M."/>
        </authorList>
    </citation>
    <scope>NUCLEOTIDE SEQUENCE [LARGE SCALE GENOMIC DNA]</scope>
    <source>
        <strain evidence="2 3">17J68-15</strain>
    </source>
</reference>
<feature type="signal peptide" evidence="1">
    <location>
        <begin position="1"/>
        <end position="23"/>
    </location>
</feature>
<dbReference type="AlphaFoldDB" id="A0A4R4E6P6"/>
<dbReference type="RefSeq" id="WP_131850083.1">
    <property type="nucleotide sequence ID" value="NZ_SKFH01000001.1"/>
</dbReference>
<organism evidence="2 3">
    <name type="scientific">Flaviaesturariibacter aridisoli</name>
    <dbReference type="NCBI Taxonomy" id="2545761"/>
    <lineage>
        <taxon>Bacteria</taxon>
        <taxon>Pseudomonadati</taxon>
        <taxon>Bacteroidota</taxon>
        <taxon>Chitinophagia</taxon>
        <taxon>Chitinophagales</taxon>
        <taxon>Chitinophagaceae</taxon>
        <taxon>Flaviaestuariibacter</taxon>
    </lineage>
</organism>
<sequence>MRLSVPTLLLCLLAAACCLPAGAQQQQSSYGFLSLNGRASRQNAIISWETIQELSITHFNVQQSRNGIDFETVGSLEASHDTAQDRYQYSFTDRNAGLHGRVVYYRLAIAINNGRMLYSKTFLLRFDESGEAQLSIQPNVVRSSLPLMVEGTEDGEAELHILDLQGRVMQRRIIQLVKGSSSQSIDISGLRSGSYIAVVCAPGLRLQQRFFHQ</sequence>
<feature type="chain" id="PRO_5020213977" evidence="1">
    <location>
        <begin position="24"/>
        <end position="213"/>
    </location>
</feature>
<dbReference type="OrthoDB" id="652131at2"/>
<keyword evidence="1" id="KW-0732">Signal</keyword>
<gene>
    <name evidence="2" type="ORF">E0486_00035</name>
</gene>
<dbReference type="PROSITE" id="PS51257">
    <property type="entry name" value="PROKAR_LIPOPROTEIN"/>
    <property type="match status" value="1"/>
</dbReference>
<accession>A0A4R4E6P6</accession>
<dbReference type="EMBL" id="SKFH01000001">
    <property type="protein sequence ID" value="TCZ74727.1"/>
    <property type="molecule type" value="Genomic_DNA"/>
</dbReference>
<proteinExistence type="predicted"/>
<evidence type="ECO:0000256" key="1">
    <source>
        <dbReference type="SAM" id="SignalP"/>
    </source>
</evidence>